<sequence>MPQDHRRGRPLEADALLHLPLAFARAAGVAAPTLTTLAALVSAALEQVVVDLVERGAKVA</sequence>
<dbReference type="InterPro" id="IPR013328">
    <property type="entry name" value="6PGD_dom2"/>
</dbReference>
<proteinExistence type="predicted"/>
<dbReference type="Proteomes" id="UP000219494">
    <property type="component" value="Unassembled WGS sequence"/>
</dbReference>
<feature type="domain" description="Ketopantoate reductase C-terminal" evidence="1">
    <location>
        <begin position="1"/>
        <end position="43"/>
    </location>
</feature>
<dbReference type="Pfam" id="PF08546">
    <property type="entry name" value="ApbA_C"/>
    <property type="match status" value="1"/>
</dbReference>
<dbReference type="InterPro" id="IPR013752">
    <property type="entry name" value="KPA_reductase"/>
</dbReference>
<dbReference type="AlphaFoldDB" id="A0A285QC39"/>
<protein>
    <submittedName>
        <fullName evidence="2">Ketopantoate reductase PanE/ApbA C terminal</fullName>
    </submittedName>
</protein>
<reference evidence="2 3" key="1">
    <citation type="submission" date="2017-07" db="EMBL/GenBank/DDBJ databases">
        <authorList>
            <person name="Sun Z.S."/>
            <person name="Albrecht U."/>
            <person name="Echele G."/>
            <person name="Lee C.C."/>
        </authorList>
    </citation>
    <scope>NUCLEOTIDE SEQUENCE [LARGE SCALE GENOMIC DNA]</scope>
    <source>
        <strain evidence="2 3">CGMCC 1.12672</strain>
    </source>
</reference>
<gene>
    <name evidence="2" type="ORF">SAMN06297144_0586</name>
</gene>
<accession>A0A285QC39</accession>
<evidence type="ECO:0000313" key="3">
    <source>
        <dbReference type="Proteomes" id="UP000219494"/>
    </source>
</evidence>
<evidence type="ECO:0000259" key="1">
    <source>
        <dbReference type="Pfam" id="PF08546"/>
    </source>
</evidence>
<dbReference type="SUPFAM" id="SSF48179">
    <property type="entry name" value="6-phosphogluconate dehydrogenase C-terminal domain-like"/>
    <property type="match status" value="1"/>
</dbReference>
<organism evidence="2 3">
    <name type="scientific">Sphingomonas guangdongensis</name>
    <dbReference type="NCBI Taxonomy" id="1141890"/>
    <lineage>
        <taxon>Bacteria</taxon>
        <taxon>Pseudomonadati</taxon>
        <taxon>Pseudomonadota</taxon>
        <taxon>Alphaproteobacteria</taxon>
        <taxon>Sphingomonadales</taxon>
        <taxon>Sphingomonadaceae</taxon>
        <taxon>Sphingomonas</taxon>
    </lineage>
</organism>
<dbReference type="EMBL" id="OBMI01000001">
    <property type="protein sequence ID" value="SOB79500.1"/>
    <property type="molecule type" value="Genomic_DNA"/>
</dbReference>
<name>A0A285QC39_9SPHN</name>
<keyword evidence="3" id="KW-1185">Reference proteome</keyword>
<dbReference type="Gene3D" id="1.10.1040.10">
    <property type="entry name" value="N-(1-d-carboxylethyl)-l-norvaline Dehydrogenase, domain 2"/>
    <property type="match status" value="1"/>
</dbReference>
<dbReference type="InterPro" id="IPR008927">
    <property type="entry name" value="6-PGluconate_DH-like_C_sf"/>
</dbReference>
<evidence type="ECO:0000313" key="2">
    <source>
        <dbReference type="EMBL" id="SOB79500.1"/>
    </source>
</evidence>